<feature type="chain" id="PRO_5030009158" evidence="6">
    <location>
        <begin position="25"/>
        <end position="243"/>
    </location>
</feature>
<evidence type="ECO:0000313" key="8">
    <source>
        <dbReference type="Proteomes" id="UP000240481"/>
    </source>
</evidence>
<evidence type="ECO:0000256" key="2">
    <source>
        <dbReference type="ARBA" id="ARBA00005722"/>
    </source>
</evidence>
<evidence type="ECO:0000256" key="1">
    <source>
        <dbReference type="ARBA" id="ARBA00004442"/>
    </source>
</evidence>
<gene>
    <name evidence="7" type="ORF">C9I94_06325</name>
</gene>
<evidence type="ECO:0000256" key="6">
    <source>
        <dbReference type="SAM" id="SignalP"/>
    </source>
</evidence>
<proteinExistence type="inferred from homology"/>
<name>A0A0J8VEG3_9GAMM</name>
<keyword evidence="3 6" id="KW-0732">Signal</keyword>
<feature type="signal peptide" evidence="6">
    <location>
        <begin position="1"/>
        <end position="24"/>
    </location>
</feature>
<keyword evidence="5" id="KW-0998">Cell outer membrane</keyword>
<dbReference type="PANTHER" id="PTHR38776:SF1">
    <property type="entry name" value="MLTA-INTERACTING PROTEIN-RELATED"/>
    <property type="match status" value="1"/>
</dbReference>
<accession>A0A0J8VEG3</accession>
<keyword evidence="4" id="KW-0472">Membrane</keyword>
<dbReference type="RefSeq" id="WP_048897335.1">
    <property type="nucleotide sequence ID" value="NZ_AP024853.1"/>
</dbReference>
<protein>
    <submittedName>
        <fullName evidence="7">MipA/OmpV family protein</fullName>
    </submittedName>
</protein>
<comment type="similarity">
    <text evidence="2">Belongs to the MipA/OmpV family.</text>
</comment>
<evidence type="ECO:0000256" key="3">
    <source>
        <dbReference type="ARBA" id="ARBA00022729"/>
    </source>
</evidence>
<sequence>MIKTVSLWPCTLSAIFVFSANVNAQERFKDFTFVGAGAAVEESVFANDGAKPGAALYLFHHSQYGFIDGSLANFAITPWFGLSGNIRLSQVSNDFTDLPDGIADRDSSGELGVTLGTLGARLTFLHDVTDKHNGYELQLHLGRAFDTPIDDLVLSPYFEINYRDRKLSEHLYSISPEESNASGLTQFDAKASWVYKTGVIGLYDFSEKFLGISKLELEHHASNSPLVQNNLGWKWSLGAAYKF</sequence>
<evidence type="ECO:0000313" key="7">
    <source>
        <dbReference type="EMBL" id="PSW25272.1"/>
    </source>
</evidence>
<reference evidence="7 8" key="1">
    <citation type="submission" date="2018-01" db="EMBL/GenBank/DDBJ databases">
        <title>Whole genome sequencing of Histamine producing bacteria.</title>
        <authorList>
            <person name="Butler K."/>
        </authorList>
    </citation>
    <scope>NUCLEOTIDE SEQUENCE [LARGE SCALE GENOMIC DNA]</scope>
    <source>
        <strain evidence="7 8">DSM 24669</strain>
    </source>
</reference>
<dbReference type="Pfam" id="PF06629">
    <property type="entry name" value="MipA"/>
    <property type="match status" value="1"/>
</dbReference>
<dbReference type="AlphaFoldDB" id="A0A0J8VEG3"/>
<dbReference type="OrthoDB" id="5295915at2"/>
<comment type="caution">
    <text evidence="7">The sequence shown here is derived from an EMBL/GenBank/DDBJ whole genome shotgun (WGS) entry which is preliminary data.</text>
</comment>
<comment type="subcellular location">
    <subcellularLocation>
        <location evidence="1">Cell outer membrane</location>
    </subcellularLocation>
</comment>
<organism evidence="7 8">
    <name type="scientific">Photobacterium swingsii</name>
    <dbReference type="NCBI Taxonomy" id="680026"/>
    <lineage>
        <taxon>Bacteria</taxon>
        <taxon>Pseudomonadati</taxon>
        <taxon>Pseudomonadota</taxon>
        <taxon>Gammaproteobacteria</taxon>
        <taxon>Vibrionales</taxon>
        <taxon>Vibrionaceae</taxon>
        <taxon>Photobacterium</taxon>
    </lineage>
</organism>
<keyword evidence="8" id="KW-1185">Reference proteome</keyword>
<evidence type="ECO:0000256" key="5">
    <source>
        <dbReference type="ARBA" id="ARBA00023237"/>
    </source>
</evidence>
<dbReference type="GO" id="GO:0009279">
    <property type="term" value="C:cell outer membrane"/>
    <property type="evidence" value="ECO:0007669"/>
    <property type="project" value="UniProtKB-SubCell"/>
</dbReference>
<dbReference type="PANTHER" id="PTHR38776">
    <property type="entry name" value="MLTA-INTERACTING PROTEIN-RELATED"/>
    <property type="match status" value="1"/>
</dbReference>
<dbReference type="STRING" id="680026.AB733_02365"/>
<dbReference type="InterPro" id="IPR010583">
    <property type="entry name" value="MipA"/>
</dbReference>
<dbReference type="Proteomes" id="UP000240481">
    <property type="component" value="Unassembled WGS sequence"/>
</dbReference>
<dbReference type="EMBL" id="PYLZ01000003">
    <property type="protein sequence ID" value="PSW25272.1"/>
    <property type="molecule type" value="Genomic_DNA"/>
</dbReference>
<evidence type="ECO:0000256" key="4">
    <source>
        <dbReference type="ARBA" id="ARBA00023136"/>
    </source>
</evidence>